<sequence length="499" mass="55598">MNGADAKHTAMNSAGPQIPYFFGKKKDGTTQNGTRWLLRKILSNESVSQATEKDLQTFKNLFLGRYGRRDVADKSSLPKLQKLRQSPDETLLEYYHRAIDLLLNCSGQDHENGSLYGAYKHSVLQQKRLETERKLVDVMIENKRLELIDELILALTVKDGRSDTFRIPADKIDALNQLKDLSRRDPYPFDRYKLRALTIEVPAVPVPNQKLLTAHGGLSSFEEILALCDKYGYTLLPKRNQQGKAVLPPPLASVLPSNPTPSNPTTSRTFDRRFDLKTSRNEFVNGSRKYDRSIGFLCIKDGVLGYKAVKGTECLGNPPPLSRDEQNVLKNVSGVSAGSQALGPNAITLPVRRTVGYVTDDGESDVESVYDSYRIFTPEDTEDEAPKRKERVDFYANLGDKVLGEELTKLSMPAVRTEPGKHVQRFDPMAGRPGKAPEALGGALEAPEQPDRVHRLLGIHDLIDHDVDNPMVEGPPPPPGFIPILPAAPKKKKKSRKEL</sequence>
<evidence type="ECO:0000256" key="1">
    <source>
        <dbReference type="SAM" id="MobiDB-lite"/>
    </source>
</evidence>
<dbReference type="GeneID" id="27898551"/>
<protein>
    <recommendedName>
        <fullName evidence="4">Retrotransposon gag domain-containing protein</fullName>
    </recommendedName>
</protein>
<reference evidence="2 3" key="1">
    <citation type="journal article" date="2012" name="PLoS Pathog.">
        <title>Diverse lifestyles and strategies of plant pathogenesis encoded in the genomes of eighteen Dothideomycetes fungi.</title>
        <authorList>
            <person name="Ohm R.A."/>
            <person name="Feau N."/>
            <person name="Henrissat B."/>
            <person name="Schoch C.L."/>
            <person name="Horwitz B.A."/>
            <person name="Barry K.W."/>
            <person name="Condon B.J."/>
            <person name="Copeland A.C."/>
            <person name="Dhillon B."/>
            <person name="Glaser F."/>
            <person name="Hesse C.N."/>
            <person name="Kosti I."/>
            <person name="LaButti K."/>
            <person name="Lindquist E.A."/>
            <person name="Lucas S."/>
            <person name="Salamov A.A."/>
            <person name="Bradshaw R.E."/>
            <person name="Ciuffetti L."/>
            <person name="Hamelin R.C."/>
            <person name="Kema G.H.J."/>
            <person name="Lawrence C."/>
            <person name="Scott J.A."/>
            <person name="Spatafora J.W."/>
            <person name="Turgeon B.G."/>
            <person name="de Wit P.J.G.M."/>
            <person name="Zhong S."/>
            <person name="Goodwin S.B."/>
            <person name="Grigoriev I.V."/>
        </authorList>
    </citation>
    <scope>NUCLEOTIDE SEQUENCE [LARGE SCALE GENOMIC DNA]</scope>
    <source>
        <strain evidence="2 3">SO2202</strain>
    </source>
</reference>
<dbReference type="RefSeq" id="XP_016760469.1">
    <property type="nucleotide sequence ID" value="XM_016901414.1"/>
</dbReference>
<evidence type="ECO:0000313" key="3">
    <source>
        <dbReference type="Proteomes" id="UP000016931"/>
    </source>
</evidence>
<name>N1QG94_SPHMS</name>
<keyword evidence="3" id="KW-1185">Reference proteome</keyword>
<organism evidence="2 3">
    <name type="scientific">Sphaerulina musiva (strain SO2202)</name>
    <name type="common">Poplar stem canker fungus</name>
    <name type="synonym">Septoria musiva</name>
    <dbReference type="NCBI Taxonomy" id="692275"/>
    <lineage>
        <taxon>Eukaryota</taxon>
        <taxon>Fungi</taxon>
        <taxon>Dikarya</taxon>
        <taxon>Ascomycota</taxon>
        <taxon>Pezizomycotina</taxon>
        <taxon>Dothideomycetes</taxon>
        <taxon>Dothideomycetidae</taxon>
        <taxon>Mycosphaerellales</taxon>
        <taxon>Mycosphaerellaceae</taxon>
        <taxon>Sphaerulina</taxon>
    </lineage>
</organism>
<evidence type="ECO:0008006" key="4">
    <source>
        <dbReference type="Google" id="ProtNLM"/>
    </source>
</evidence>
<gene>
    <name evidence="2" type="ORF">SEPMUDRAFT_118277</name>
</gene>
<dbReference type="Proteomes" id="UP000016931">
    <property type="component" value="Unassembled WGS sequence"/>
</dbReference>
<feature type="region of interest" description="Disordered" evidence="1">
    <location>
        <begin position="474"/>
        <end position="499"/>
    </location>
</feature>
<dbReference type="AlphaFoldDB" id="N1QG94"/>
<feature type="compositionally biased region" description="Basic residues" evidence="1">
    <location>
        <begin position="489"/>
        <end position="499"/>
    </location>
</feature>
<dbReference type="EMBL" id="KB456265">
    <property type="protein sequence ID" value="EMF12348.1"/>
    <property type="molecule type" value="Genomic_DNA"/>
</dbReference>
<evidence type="ECO:0000313" key="2">
    <source>
        <dbReference type="EMBL" id="EMF12348.1"/>
    </source>
</evidence>
<dbReference type="HOGENOM" id="CLU_546481_0_0_1"/>
<accession>N1QG94</accession>
<proteinExistence type="predicted"/>